<dbReference type="GO" id="GO:0005886">
    <property type="term" value="C:plasma membrane"/>
    <property type="evidence" value="ECO:0007669"/>
    <property type="project" value="UniProtKB-SubCell"/>
</dbReference>
<dbReference type="Proteomes" id="UP000013131">
    <property type="component" value="Unassembled WGS sequence"/>
</dbReference>
<dbReference type="RefSeq" id="WP_004423892.1">
    <property type="nucleotide sequence ID" value="NZ_AORI01000006.1"/>
</dbReference>
<keyword evidence="2" id="KW-1003">Cell membrane</keyword>
<feature type="coiled-coil region" evidence="8">
    <location>
        <begin position="75"/>
        <end position="132"/>
    </location>
</feature>
<evidence type="ECO:0000256" key="5">
    <source>
        <dbReference type="ARBA" id="ARBA00023136"/>
    </source>
</evidence>
<evidence type="ECO:0000256" key="4">
    <source>
        <dbReference type="ARBA" id="ARBA00022737"/>
    </source>
</evidence>
<protein>
    <submittedName>
        <fullName evidence="11">Uncharacterized protein</fullName>
    </submittedName>
</protein>
<evidence type="ECO:0000256" key="6">
    <source>
        <dbReference type="ARBA" id="ARBA00023139"/>
    </source>
</evidence>
<organism evidence="11 12">
    <name type="scientific">Metamycoplasma auris 15026</name>
    <dbReference type="NCBI Taxonomy" id="1188233"/>
    <lineage>
        <taxon>Bacteria</taxon>
        <taxon>Bacillati</taxon>
        <taxon>Mycoplasmatota</taxon>
        <taxon>Mycoplasmoidales</taxon>
        <taxon>Metamycoplasmataceae</taxon>
        <taxon>Metamycoplasma</taxon>
    </lineage>
</organism>
<dbReference type="STRING" id="1188233.MAU_2160"/>
<evidence type="ECO:0000313" key="12">
    <source>
        <dbReference type="Proteomes" id="UP000013131"/>
    </source>
</evidence>
<feature type="signal peptide" evidence="10">
    <location>
        <begin position="1"/>
        <end position="24"/>
    </location>
</feature>
<feature type="region of interest" description="Disordered" evidence="9">
    <location>
        <begin position="30"/>
        <end position="65"/>
    </location>
</feature>
<keyword evidence="5" id="KW-0472">Membrane</keyword>
<evidence type="ECO:0000256" key="9">
    <source>
        <dbReference type="SAM" id="MobiDB-lite"/>
    </source>
</evidence>
<reference evidence="11 12" key="1">
    <citation type="journal article" date="2013" name="Genome Announc.">
        <title>Draft Genome Sequences of Mycoplasma auris and Mycoplasma yeatsii, Two Species of the Ear Canal of Caprinae.</title>
        <authorList>
            <person name="Dordet-Frisoni E."/>
            <person name="Baranowski E."/>
            <person name="Barre A."/>
            <person name="Blanchard A."/>
            <person name="Breton M."/>
            <person name="Couture C."/>
            <person name="Dupuy V."/>
            <person name="Gaurivaud P."/>
            <person name="Jacob D."/>
            <person name="Lemaitre C."/>
            <person name="Manso-Silvan L."/>
            <person name="Nikolski M."/>
            <person name="Nouvel L.X."/>
            <person name="Poumarat F."/>
            <person name="Sirand-Pugnet P."/>
            <person name="Thebault P."/>
            <person name="Theil S."/>
            <person name="Thiaucourt F."/>
            <person name="Citti C."/>
            <person name="Tardy F."/>
        </authorList>
    </citation>
    <scope>NUCLEOTIDE SEQUENCE [LARGE SCALE GENOMIC DNA]</scope>
    <source>
        <strain evidence="11 12">15026</strain>
    </source>
</reference>
<evidence type="ECO:0000256" key="1">
    <source>
        <dbReference type="ARBA" id="ARBA00004193"/>
    </source>
</evidence>
<dbReference type="InterPro" id="IPR049890">
    <property type="entry name" value="VlpA-F-like_signal"/>
</dbReference>
<keyword evidence="6" id="KW-0564">Palmitate</keyword>
<dbReference type="eggNOG" id="ENOG5031ZBD">
    <property type="taxonomic scope" value="Bacteria"/>
</dbReference>
<dbReference type="NCBIfam" id="NF033817">
    <property type="entry name" value="Mplas_variab_LP"/>
    <property type="match status" value="1"/>
</dbReference>
<dbReference type="PATRIC" id="fig|1188233.3.peg.218"/>
<keyword evidence="7" id="KW-0449">Lipoprotein</keyword>
<feature type="chain" id="PRO_5004155341" evidence="10">
    <location>
        <begin position="25"/>
        <end position="304"/>
    </location>
</feature>
<evidence type="ECO:0000256" key="7">
    <source>
        <dbReference type="ARBA" id="ARBA00023288"/>
    </source>
</evidence>
<gene>
    <name evidence="11" type="ORF">MAU_2160</name>
</gene>
<keyword evidence="8" id="KW-0175">Coiled coil</keyword>
<evidence type="ECO:0000256" key="3">
    <source>
        <dbReference type="ARBA" id="ARBA00022729"/>
    </source>
</evidence>
<dbReference type="AlphaFoldDB" id="N9VBM3"/>
<feature type="compositionally biased region" description="Basic and acidic residues" evidence="9">
    <location>
        <begin position="51"/>
        <end position="65"/>
    </location>
</feature>
<keyword evidence="4" id="KW-0677">Repeat</keyword>
<comment type="subcellular location">
    <subcellularLocation>
        <location evidence="1">Cell membrane</location>
        <topology evidence="1">Lipid-anchor</topology>
    </subcellularLocation>
</comment>
<sequence length="304" mass="34906">MKKLNKFLLALGSVASLASMPLIAAKCGGTKEEAKKPEANDPNANNSQNGRNKDNNSSEKNNAIEEVLKENDDKFKSFEAVKAKLTKTKEELSKESSLDLILKDGKEKKITKDDLMKDLDEAIKTIEQFTKNFKDEVLKTAKKEFAGLEDFKQHVQNTIDDFESYLESFWGDEIDTLLLTPFEANTAKIEEKSNLSQSTEFVKKELEKIEKIKVKIEKFELKDSETFLKDKKVKKELLEKELKTITSDITSFVSQIQEDLKDVEKDPELINEIIEDIYAFENDYLSTFWDPEKDILLLDAFDYL</sequence>
<proteinExistence type="predicted"/>
<keyword evidence="3 10" id="KW-0732">Signal</keyword>
<accession>N9VBM3</accession>
<dbReference type="EMBL" id="AORI01000006">
    <property type="protein sequence ID" value="ENY69083.1"/>
    <property type="molecule type" value="Genomic_DNA"/>
</dbReference>
<keyword evidence="12" id="KW-1185">Reference proteome</keyword>
<evidence type="ECO:0000256" key="8">
    <source>
        <dbReference type="SAM" id="Coils"/>
    </source>
</evidence>
<evidence type="ECO:0000256" key="2">
    <source>
        <dbReference type="ARBA" id="ARBA00022475"/>
    </source>
</evidence>
<feature type="compositionally biased region" description="Basic and acidic residues" evidence="9">
    <location>
        <begin position="30"/>
        <end position="39"/>
    </location>
</feature>
<feature type="coiled-coil region" evidence="8">
    <location>
        <begin position="202"/>
        <end position="248"/>
    </location>
</feature>
<evidence type="ECO:0000313" key="11">
    <source>
        <dbReference type="EMBL" id="ENY69083.1"/>
    </source>
</evidence>
<name>N9VBM3_9BACT</name>
<evidence type="ECO:0000256" key="10">
    <source>
        <dbReference type="SAM" id="SignalP"/>
    </source>
</evidence>
<comment type="caution">
    <text evidence="11">The sequence shown here is derived from an EMBL/GenBank/DDBJ whole genome shotgun (WGS) entry which is preliminary data.</text>
</comment>